<dbReference type="EMBL" id="MK072328">
    <property type="protein sequence ID" value="AYV81958.1"/>
    <property type="molecule type" value="Genomic_DNA"/>
</dbReference>
<sequence>MSYSSFSNYNYAPLTPNFITYSDSPMPIIPSALPYLRPTGATVIFPQGSLPLPPYLDLNKDERTFKIQSKYFMFKTLDKWIYDDMLDLLNYFVVDSTGKVRLISNLAELKTGTVVKDTVDDIEKKIEFIENNILTEGTMYKILKKFVKGTGINWVDLHKNEGFVKEGVKDQLKKILNATVVEREGVKAK</sequence>
<protein>
    <submittedName>
        <fullName evidence="1">Uncharacterized protein</fullName>
    </submittedName>
</protein>
<organism evidence="1">
    <name type="scientific">Harvfovirus sp</name>
    <dbReference type="NCBI Taxonomy" id="2487768"/>
    <lineage>
        <taxon>Viruses</taxon>
        <taxon>Varidnaviria</taxon>
        <taxon>Bamfordvirae</taxon>
        <taxon>Nucleocytoviricota</taxon>
        <taxon>Megaviricetes</taxon>
        <taxon>Imitervirales</taxon>
        <taxon>Mimiviridae</taxon>
        <taxon>Klosneuvirinae</taxon>
    </lineage>
</organism>
<name>A0A3G5A400_9VIRU</name>
<accession>A0A3G5A400</accession>
<gene>
    <name evidence="1" type="ORF">Harvfovirus86_3</name>
</gene>
<evidence type="ECO:0000313" key="1">
    <source>
        <dbReference type="EMBL" id="AYV81958.1"/>
    </source>
</evidence>
<reference evidence="1" key="1">
    <citation type="submission" date="2018-10" db="EMBL/GenBank/DDBJ databases">
        <title>Hidden diversity of soil giant viruses.</title>
        <authorList>
            <person name="Schulz F."/>
            <person name="Alteio L."/>
            <person name="Goudeau D."/>
            <person name="Ryan E.M."/>
            <person name="Malmstrom R.R."/>
            <person name="Blanchard J."/>
            <person name="Woyke T."/>
        </authorList>
    </citation>
    <scope>NUCLEOTIDE SEQUENCE</scope>
    <source>
        <strain evidence="1">HAV1</strain>
    </source>
</reference>
<proteinExistence type="predicted"/>